<evidence type="ECO:0000313" key="6">
    <source>
        <dbReference type="RefSeq" id="XP_034109927.1"/>
    </source>
</evidence>
<dbReference type="RefSeq" id="XP_034109927.1">
    <property type="nucleotide sequence ID" value="XM_034254036.2"/>
</dbReference>
<comment type="similarity">
    <text evidence="3">Belongs to the TO family.</text>
</comment>
<dbReference type="Proteomes" id="UP000515160">
    <property type="component" value="Chromosome 3"/>
</dbReference>
<feature type="signal peptide" evidence="4">
    <location>
        <begin position="1"/>
        <end position="19"/>
    </location>
</feature>
<dbReference type="PANTHER" id="PTHR11008">
    <property type="entry name" value="PROTEIN TAKEOUT-LIKE PROTEIN"/>
    <property type="match status" value="1"/>
</dbReference>
<dbReference type="OrthoDB" id="7419171at2759"/>
<dbReference type="AlphaFoldDB" id="A0A6P8YXP5"/>
<keyword evidence="1 4" id="KW-0732">Signal</keyword>
<dbReference type="FunFam" id="3.15.10.30:FF:000001">
    <property type="entry name" value="Takeout-like protein 1"/>
    <property type="match status" value="1"/>
</dbReference>
<name>A0A6P8YXP5_DROAB</name>
<dbReference type="PANTHER" id="PTHR11008:SF32">
    <property type="entry name" value="CIRCADIAN CLOCK-CONTROLLED PROTEIN DAYWAKE-RELATED"/>
    <property type="match status" value="1"/>
</dbReference>
<protein>
    <submittedName>
        <fullName evidence="6">Uncharacterized protein LOC117571730</fullName>
    </submittedName>
</protein>
<evidence type="ECO:0000256" key="2">
    <source>
        <dbReference type="ARBA" id="ARBA00023108"/>
    </source>
</evidence>
<dbReference type="InterPro" id="IPR038606">
    <property type="entry name" value="To_sf"/>
</dbReference>
<dbReference type="SMART" id="SM00700">
    <property type="entry name" value="JHBP"/>
    <property type="match status" value="1"/>
</dbReference>
<accession>A0A6P8YXP5</accession>
<evidence type="ECO:0000256" key="3">
    <source>
        <dbReference type="ARBA" id="ARBA00060902"/>
    </source>
</evidence>
<keyword evidence="5" id="KW-1185">Reference proteome</keyword>
<gene>
    <name evidence="6" type="primary">LOC117571730</name>
</gene>
<dbReference type="InterPro" id="IPR010562">
    <property type="entry name" value="Haemolymph_juvenile_hormone-bd"/>
</dbReference>
<dbReference type="Pfam" id="PF06585">
    <property type="entry name" value="JHBP"/>
    <property type="match status" value="1"/>
</dbReference>
<sequence length="259" mass="30056">MIPICLAFNLLLMATSCLSISLPEEINKCHFGAEKCIIDSMNHVIKKYPKGIPKIGLKPIDVVDIRDSILIETDQSGPIWMSLNLTKQIIYGFENTTITEVEGFEKDPTAQHLTISGRIPSLIHKGHYCARRHILLITMDLKGESTSDFQNLRFTLKLKGTIEFRNNKRYLKIYELVPNVKIDRWILWMQDLFEENTDLTNLVNRLFNIRWLEVWNELEAKILEIFSGLFLGMIKETFENNSYDDMFLPDLTETQENAL</sequence>
<dbReference type="GO" id="GO:0005615">
    <property type="term" value="C:extracellular space"/>
    <property type="evidence" value="ECO:0007669"/>
    <property type="project" value="TreeGrafter"/>
</dbReference>
<evidence type="ECO:0000256" key="4">
    <source>
        <dbReference type="SAM" id="SignalP"/>
    </source>
</evidence>
<dbReference type="GO" id="GO:0007623">
    <property type="term" value="P:circadian rhythm"/>
    <property type="evidence" value="ECO:0007669"/>
    <property type="project" value="UniProtKB-ARBA"/>
</dbReference>
<dbReference type="GeneID" id="117571730"/>
<evidence type="ECO:0000256" key="1">
    <source>
        <dbReference type="ARBA" id="ARBA00022729"/>
    </source>
</evidence>
<proteinExistence type="inferred from homology"/>
<reference evidence="6" key="1">
    <citation type="submission" date="2025-08" db="UniProtKB">
        <authorList>
            <consortium name="RefSeq"/>
        </authorList>
    </citation>
    <scope>IDENTIFICATION</scope>
    <source>
        <strain evidence="6">15112-1751.03</strain>
        <tissue evidence="6">Whole Adult</tissue>
    </source>
</reference>
<organism evidence="5 6">
    <name type="scientific">Drosophila albomicans</name>
    <name type="common">Fruit fly</name>
    <dbReference type="NCBI Taxonomy" id="7291"/>
    <lineage>
        <taxon>Eukaryota</taxon>
        <taxon>Metazoa</taxon>
        <taxon>Ecdysozoa</taxon>
        <taxon>Arthropoda</taxon>
        <taxon>Hexapoda</taxon>
        <taxon>Insecta</taxon>
        <taxon>Pterygota</taxon>
        <taxon>Neoptera</taxon>
        <taxon>Endopterygota</taxon>
        <taxon>Diptera</taxon>
        <taxon>Brachycera</taxon>
        <taxon>Muscomorpha</taxon>
        <taxon>Ephydroidea</taxon>
        <taxon>Drosophilidae</taxon>
        <taxon>Drosophila</taxon>
    </lineage>
</organism>
<feature type="chain" id="PRO_5027670167" evidence="4">
    <location>
        <begin position="20"/>
        <end position="259"/>
    </location>
</feature>
<dbReference type="Gene3D" id="3.15.10.30">
    <property type="entry name" value="Haemolymph juvenile hormone binding protein"/>
    <property type="match status" value="1"/>
</dbReference>
<evidence type="ECO:0000313" key="5">
    <source>
        <dbReference type="Proteomes" id="UP000515160"/>
    </source>
</evidence>
<keyword evidence="2" id="KW-0090">Biological rhythms</keyword>